<dbReference type="Gene3D" id="2.60.40.1240">
    <property type="match status" value="1"/>
</dbReference>
<feature type="domain" description="DUF4352" evidence="4">
    <location>
        <begin position="107"/>
        <end position="178"/>
    </location>
</feature>
<feature type="region of interest" description="Disordered" evidence="2">
    <location>
        <begin position="1"/>
        <end position="30"/>
    </location>
</feature>
<evidence type="ECO:0000256" key="3">
    <source>
        <dbReference type="SAM" id="Phobius"/>
    </source>
</evidence>
<dbReference type="EMBL" id="SZNQ01000001">
    <property type="protein sequence ID" value="TKT01319.1"/>
    <property type="molecule type" value="Genomic_DNA"/>
</dbReference>
<dbReference type="InterPro" id="IPR029051">
    <property type="entry name" value="DUF4352"/>
</dbReference>
<keyword evidence="3" id="KW-0812">Transmembrane</keyword>
<gene>
    <name evidence="5" type="ORF">E4U91_15135</name>
</gene>
<keyword evidence="1" id="KW-0732">Signal</keyword>
<dbReference type="OrthoDB" id="3482269at2"/>
<dbReference type="RefSeq" id="WP_137307354.1">
    <property type="nucleotide sequence ID" value="NZ_SZNQ01000001.1"/>
</dbReference>
<sequence>MNQQHPHHPHDPNQPAWPPGGYGPPPQPPKKTNVGKVIGLGCAGVIGLVVLIGVIGVAAGGDGDKDDKTTSSAPATVPDAGRTADDLPKQDDAKATSSVTLKARKTSFSKSILASDSNYTSVLVTLTNNGDEPLDVNPLFFTITDTNGTKHTHELAADEQQIDTVKLAPGENISGTVTGKATFTPKYVIFTNGFLGDSYRANVS</sequence>
<dbReference type="AlphaFoldDB" id="A0A4U5WHF3"/>
<comment type="caution">
    <text evidence="5">The sequence shown here is derived from an EMBL/GenBank/DDBJ whole genome shotgun (WGS) entry which is preliminary data.</text>
</comment>
<feature type="compositionally biased region" description="Basic and acidic residues" evidence="2">
    <location>
        <begin position="82"/>
        <end position="94"/>
    </location>
</feature>
<dbReference type="InterPro" id="IPR029050">
    <property type="entry name" value="Immunoprotect_excell_Ig-like"/>
</dbReference>
<protein>
    <submittedName>
        <fullName evidence="5">DUF4352 domain-containing protein</fullName>
    </submittedName>
</protein>
<keyword evidence="3" id="KW-1133">Transmembrane helix</keyword>
<evidence type="ECO:0000313" key="6">
    <source>
        <dbReference type="Proteomes" id="UP000305929"/>
    </source>
</evidence>
<keyword evidence="6" id="KW-1185">Reference proteome</keyword>
<keyword evidence="3" id="KW-0472">Membrane</keyword>
<proteinExistence type="predicted"/>
<evidence type="ECO:0000259" key="4">
    <source>
        <dbReference type="Pfam" id="PF11611"/>
    </source>
</evidence>
<dbReference type="Proteomes" id="UP000305929">
    <property type="component" value="Unassembled WGS sequence"/>
</dbReference>
<evidence type="ECO:0000256" key="1">
    <source>
        <dbReference type="ARBA" id="ARBA00022729"/>
    </source>
</evidence>
<feature type="transmembrane region" description="Helical" evidence="3">
    <location>
        <begin position="37"/>
        <end position="59"/>
    </location>
</feature>
<evidence type="ECO:0000313" key="5">
    <source>
        <dbReference type="EMBL" id="TKT01319.1"/>
    </source>
</evidence>
<evidence type="ECO:0000256" key="2">
    <source>
        <dbReference type="SAM" id="MobiDB-lite"/>
    </source>
</evidence>
<dbReference type="Pfam" id="PF11611">
    <property type="entry name" value="DUF4352"/>
    <property type="match status" value="1"/>
</dbReference>
<reference evidence="5 6" key="1">
    <citation type="submission" date="2019-04" db="EMBL/GenBank/DDBJ databases">
        <title>Streptomyces lasaliensis sp. nov., an Actinomycete isolated from soil which produces the polyether antibiotic lasalocid.</title>
        <authorList>
            <person name="Erwin G."/>
            <person name="Haber C."/>
        </authorList>
    </citation>
    <scope>NUCLEOTIDE SEQUENCE [LARGE SCALE GENOMIC DNA]</scope>
    <source>
        <strain evidence="5 6">X-537</strain>
    </source>
</reference>
<organism evidence="5 6">
    <name type="scientific">Streptomyces lasalocidi</name>
    <name type="common">Streptomyces lasaliensis</name>
    <dbReference type="NCBI Taxonomy" id="324833"/>
    <lineage>
        <taxon>Bacteria</taxon>
        <taxon>Bacillati</taxon>
        <taxon>Actinomycetota</taxon>
        <taxon>Actinomycetes</taxon>
        <taxon>Kitasatosporales</taxon>
        <taxon>Streptomycetaceae</taxon>
        <taxon>Streptomyces</taxon>
    </lineage>
</organism>
<name>A0A4U5WHF3_STRLS</name>
<feature type="region of interest" description="Disordered" evidence="2">
    <location>
        <begin position="60"/>
        <end position="94"/>
    </location>
</feature>
<accession>A0A4U5WHF3</accession>
<feature type="compositionally biased region" description="Pro residues" evidence="2">
    <location>
        <begin position="15"/>
        <end position="29"/>
    </location>
</feature>